<dbReference type="PROSITE" id="PS50088">
    <property type="entry name" value="ANK_REPEAT"/>
    <property type="match status" value="2"/>
</dbReference>
<dbReference type="Gene3D" id="1.25.40.20">
    <property type="entry name" value="Ankyrin repeat-containing domain"/>
    <property type="match status" value="3"/>
</dbReference>
<feature type="repeat" description="ANK" evidence="3">
    <location>
        <begin position="232"/>
        <end position="268"/>
    </location>
</feature>
<keyword evidence="5" id="KW-1185">Reference proteome</keyword>
<dbReference type="SMART" id="SM00248">
    <property type="entry name" value="ANK"/>
    <property type="match status" value="6"/>
</dbReference>
<evidence type="ECO:0000256" key="2">
    <source>
        <dbReference type="ARBA" id="ARBA00023043"/>
    </source>
</evidence>
<dbReference type="InterPro" id="IPR002110">
    <property type="entry name" value="Ankyrin_rpt"/>
</dbReference>
<protein>
    <submittedName>
        <fullName evidence="4">Ankyrin repeat-containing domain protein</fullName>
    </submittedName>
</protein>
<evidence type="ECO:0000256" key="1">
    <source>
        <dbReference type="ARBA" id="ARBA00022737"/>
    </source>
</evidence>
<dbReference type="PANTHER" id="PTHR24189:SF50">
    <property type="entry name" value="ANKYRIN REPEAT AND SOCS BOX PROTEIN 2"/>
    <property type="match status" value="1"/>
</dbReference>
<dbReference type="RefSeq" id="XP_046046065.1">
    <property type="nucleotide sequence ID" value="XM_046193588.1"/>
</dbReference>
<accession>A0A9P9GJH7</accession>
<dbReference type="InterPro" id="IPR050745">
    <property type="entry name" value="Multifunctional_regulatory"/>
</dbReference>
<dbReference type="Pfam" id="PF00023">
    <property type="entry name" value="Ank"/>
    <property type="match status" value="2"/>
</dbReference>
<organism evidence="4 5">
    <name type="scientific">Fusarium redolens</name>
    <dbReference type="NCBI Taxonomy" id="48865"/>
    <lineage>
        <taxon>Eukaryota</taxon>
        <taxon>Fungi</taxon>
        <taxon>Dikarya</taxon>
        <taxon>Ascomycota</taxon>
        <taxon>Pezizomycotina</taxon>
        <taxon>Sordariomycetes</taxon>
        <taxon>Hypocreomycetidae</taxon>
        <taxon>Hypocreales</taxon>
        <taxon>Nectriaceae</taxon>
        <taxon>Fusarium</taxon>
        <taxon>Fusarium redolens species complex</taxon>
    </lineage>
</organism>
<dbReference type="GO" id="GO:0005737">
    <property type="term" value="C:cytoplasm"/>
    <property type="evidence" value="ECO:0007669"/>
    <property type="project" value="TreeGrafter"/>
</dbReference>
<dbReference type="AlphaFoldDB" id="A0A9P9GJH7"/>
<keyword evidence="1" id="KW-0677">Repeat</keyword>
<reference evidence="4" key="1">
    <citation type="journal article" date="2021" name="Nat. Commun.">
        <title>Genetic determinants of endophytism in the Arabidopsis root mycobiome.</title>
        <authorList>
            <person name="Mesny F."/>
            <person name="Miyauchi S."/>
            <person name="Thiergart T."/>
            <person name="Pickel B."/>
            <person name="Atanasova L."/>
            <person name="Karlsson M."/>
            <person name="Huettel B."/>
            <person name="Barry K.W."/>
            <person name="Haridas S."/>
            <person name="Chen C."/>
            <person name="Bauer D."/>
            <person name="Andreopoulos W."/>
            <person name="Pangilinan J."/>
            <person name="LaButti K."/>
            <person name="Riley R."/>
            <person name="Lipzen A."/>
            <person name="Clum A."/>
            <person name="Drula E."/>
            <person name="Henrissat B."/>
            <person name="Kohler A."/>
            <person name="Grigoriev I.V."/>
            <person name="Martin F.M."/>
            <person name="Hacquard S."/>
        </authorList>
    </citation>
    <scope>NUCLEOTIDE SEQUENCE</scope>
    <source>
        <strain evidence="4">MPI-CAGE-AT-0023</strain>
    </source>
</reference>
<feature type="repeat" description="ANK" evidence="3">
    <location>
        <begin position="269"/>
        <end position="317"/>
    </location>
</feature>
<proteinExistence type="predicted"/>
<comment type="caution">
    <text evidence="4">The sequence shown here is derived from an EMBL/GenBank/DDBJ whole genome shotgun (WGS) entry which is preliminary data.</text>
</comment>
<dbReference type="PANTHER" id="PTHR24189">
    <property type="entry name" value="MYOTROPHIN"/>
    <property type="match status" value="1"/>
</dbReference>
<dbReference type="GeneID" id="70223542"/>
<dbReference type="OrthoDB" id="21416at2759"/>
<dbReference type="SUPFAM" id="SSF48403">
    <property type="entry name" value="Ankyrin repeat"/>
    <property type="match status" value="2"/>
</dbReference>
<dbReference type="GO" id="GO:0005634">
    <property type="term" value="C:nucleus"/>
    <property type="evidence" value="ECO:0007669"/>
    <property type="project" value="TreeGrafter"/>
</dbReference>
<evidence type="ECO:0000313" key="4">
    <source>
        <dbReference type="EMBL" id="KAH7240271.1"/>
    </source>
</evidence>
<dbReference type="InterPro" id="IPR036770">
    <property type="entry name" value="Ankyrin_rpt-contain_sf"/>
</dbReference>
<name>A0A9P9GJH7_FUSRE</name>
<evidence type="ECO:0000256" key="3">
    <source>
        <dbReference type="PROSITE-ProRule" id="PRU00023"/>
    </source>
</evidence>
<gene>
    <name evidence="4" type="ORF">BKA55DRAFT_577244</name>
</gene>
<dbReference type="Pfam" id="PF12796">
    <property type="entry name" value="Ank_2"/>
    <property type="match status" value="1"/>
</dbReference>
<dbReference type="GO" id="GO:2000812">
    <property type="term" value="P:regulation of barbed-end actin filament capping"/>
    <property type="evidence" value="ECO:0007669"/>
    <property type="project" value="TreeGrafter"/>
</dbReference>
<dbReference type="EMBL" id="JAGMUX010000014">
    <property type="protein sequence ID" value="KAH7240271.1"/>
    <property type="molecule type" value="Genomic_DNA"/>
</dbReference>
<dbReference type="Proteomes" id="UP000720189">
    <property type="component" value="Unassembled WGS sequence"/>
</dbReference>
<evidence type="ECO:0000313" key="5">
    <source>
        <dbReference type="Proteomes" id="UP000720189"/>
    </source>
</evidence>
<keyword evidence="2 3" id="KW-0040">ANK repeat</keyword>
<sequence>MIILHIIDKHHSMPSDALDKPIDDVVAVDYASLIDAVLARDVDTIRSMLSSGADPNARKVGKEMPAWRSVDGRHMKPERQDPNSRHELYPLDLAITSRPACSRIVNLLLEHGADPNSRYPQTTIAHRILERKGSSPYMTHGKRNVYLDLILRHPLLDINLQDEVGVPLIQTALEVGDAKAARILIERGADLCYSDGTGRNVLHLVSADLCANDLVQNIIALAPDLQYQFDEDGRTPLQYAIDCQKPGNPRDGVNLLISAGVDVMVRDANGDTPLHILFRRPFLLVVDYYGDAVWQGFVKKTIELLLSKGADINAQNKAGETPVFGYFRASSFKVDLTWAKMDEEKHALSKKWGGDRWKVTKELKNQIAEEMEPKIWAIFDEMGVDWSVVNARGEALLHVVAGQECSTGRIARFQFLVGKGLDPMAEDMEGQTALDVAANRKADDILALYKTE</sequence>